<evidence type="ECO:0000313" key="3">
    <source>
        <dbReference type="Proteomes" id="UP000029227"/>
    </source>
</evidence>
<dbReference type="Proteomes" id="UP000029227">
    <property type="component" value="Unassembled WGS sequence"/>
</dbReference>
<accession>A0A090RJI6</accession>
<dbReference type="EMBL" id="BBMN01000018">
    <property type="protein sequence ID" value="GAL07677.1"/>
    <property type="molecule type" value="Genomic_DNA"/>
</dbReference>
<protein>
    <submittedName>
        <fullName evidence="2">Uncharacterized protein</fullName>
    </submittedName>
</protein>
<comment type="caution">
    <text evidence="2">The sequence shown here is derived from an EMBL/GenBank/DDBJ whole genome shotgun (WGS) entry which is preliminary data.</text>
</comment>
<keyword evidence="1" id="KW-1133">Transmembrane helix</keyword>
<organism evidence="2 3">
    <name type="scientific">Photobacterium aphoticum</name>
    <dbReference type="NCBI Taxonomy" id="754436"/>
    <lineage>
        <taxon>Bacteria</taxon>
        <taxon>Pseudomonadati</taxon>
        <taxon>Pseudomonadota</taxon>
        <taxon>Gammaproteobacteria</taxon>
        <taxon>Vibrionales</taxon>
        <taxon>Vibrionaceae</taxon>
        <taxon>Photobacterium</taxon>
    </lineage>
</organism>
<name>A0A090RJI6_9GAMM</name>
<evidence type="ECO:0000256" key="1">
    <source>
        <dbReference type="SAM" id="Phobius"/>
    </source>
</evidence>
<keyword evidence="1" id="KW-0472">Membrane</keyword>
<reference evidence="2 3" key="1">
    <citation type="journal article" date="2014" name="Genome Announc.">
        <title>Draft Genome Sequences of Two Vibrionaceae Species, Vibrio ponticus C121 and Photobacterium aphoticum C119, Isolated as Coral Reef Microbiota.</title>
        <authorList>
            <person name="Al-saari N."/>
            <person name="Meirelles P.M."/>
            <person name="Mino S."/>
            <person name="Suda W."/>
            <person name="Oshima K."/>
            <person name="Hattori M."/>
            <person name="Ohkuma M."/>
            <person name="Thompson F.L."/>
            <person name="Gomez-Gil B."/>
            <person name="Sawabe T."/>
            <person name="Sawabe T."/>
        </authorList>
    </citation>
    <scope>NUCLEOTIDE SEQUENCE [LARGE SCALE GENOMIC DNA]</scope>
    <source>
        <strain evidence="2 3">JCM 19237</strain>
    </source>
</reference>
<keyword evidence="1" id="KW-0812">Transmembrane</keyword>
<sequence>MYVSMAIPSIITVALVVLYFVLLSKQGHEYTKHAQPHPYKNRGQYNG</sequence>
<proteinExistence type="predicted"/>
<evidence type="ECO:0000313" key="2">
    <source>
        <dbReference type="EMBL" id="GAL07677.1"/>
    </source>
</evidence>
<gene>
    <name evidence="2" type="ORF">JCM19237_915</name>
</gene>
<dbReference type="STRING" id="754436.JCM19237_915"/>
<feature type="transmembrane region" description="Helical" evidence="1">
    <location>
        <begin position="6"/>
        <end position="23"/>
    </location>
</feature>
<dbReference type="AlphaFoldDB" id="A0A090RJI6"/>